<comment type="caution">
    <text evidence="5">The sequence shown here is derived from an EMBL/GenBank/DDBJ whole genome shotgun (WGS) entry which is preliminary data.</text>
</comment>
<dbReference type="EMBL" id="BAAAPL010000002">
    <property type="protein sequence ID" value="GAA1705766.1"/>
    <property type="molecule type" value="Genomic_DNA"/>
</dbReference>
<dbReference type="Gene3D" id="2.40.50.100">
    <property type="match status" value="1"/>
</dbReference>
<dbReference type="NCBIfam" id="TIGR00531">
    <property type="entry name" value="BCCP"/>
    <property type="match status" value="1"/>
</dbReference>
<evidence type="ECO:0000256" key="1">
    <source>
        <dbReference type="ARBA" id="ARBA00017562"/>
    </source>
</evidence>
<keyword evidence="3" id="KW-0443">Lipid metabolism</keyword>
<evidence type="ECO:0000256" key="3">
    <source>
        <dbReference type="RuleBase" id="RU364072"/>
    </source>
</evidence>
<evidence type="ECO:0000313" key="6">
    <source>
        <dbReference type="Proteomes" id="UP001501690"/>
    </source>
</evidence>
<sequence>MSHNSPDLAELRAIIDWVNMTDDVRELSITFGDVDLFISRDRQSTGSKAAVAAAPTPVAPAPAAPTVAAPPATATPAGAELGPKEVLVKAPMVGMFYASPKPGAPTFVSVGDQVEVGSVLCIVEVMKLMNNVEASVAGTVSRILVDNEQAVEYGQPLMVITRND</sequence>
<keyword evidence="3" id="KW-0276">Fatty acid metabolism</keyword>
<keyword evidence="6" id="KW-1185">Reference proteome</keyword>
<keyword evidence="2 3" id="KW-0092">Biotin</keyword>
<evidence type="ECO:0000313" key="5">
    <source>
        <dbReference type="EMBL" id="GAA1705766.1"/>
    </source>
</evidence>
<protein>
    <recommendedName>
        <fullName evidence="1 3">Biotin carboxyl carrier protein of acetyl-CoA carboxylase</fullName>
    </recommendedName>
</protein>
<reference evidence="5 6" key="1">
    <citation type="journal article" date="2019" name="Int. J. Syst. Evol. Microbiol.">
        <title>The Global Catalogue of Microorganisms (GCM) 10K type strain sequencing project: providing services to taxonomists for standard genome sequencing and annotation.</title>
        <authorList>
            <consortium name="The Broad Institute Genomics Platform"/>
            <consortium name="The Broad Institute Genome Sequencing Center for Infectious Disease"/>
            <person name="Wu L."/>
            <person name="Ma J."/>
        </authorList>
    </citation>
    <scope>NUCLEOTIDE SEQUENCE [LARGE SCALE GENOMIC DNA]</scope>
    <source>
        <strain evidence="5 6">JCM 15577</strain>
    </source>
</reference>
<dbReference type="PRINTS" id="PR01071">
    <property type="entry name" value="ACOABIOTINCC"/>
</dbReference>
<dbReference type="InterPro" id="IPR011053">
    <property type="entry name" value="Single_hybrid_motif"/>
</dbReference>
<dbReference type="PANTHER" id="PTHR45266">
    <property type="entry name" value="OXALOACETATE DECARBOXYLASE ALPHA CHAIN"/>
    <property type="match status" value="1"/>
</dbReference>
<keyword evidence="3" id="KW-0444">Lipid biosynthesis</keyword>
<dbReference type="Proteomes" id="UP001501690">
    <property type="component" value="Unassembled WGS sequence"/>
</dbReference>
<dbReference type="RefSeq" id="WP_344073077.1">
    <property type="nucleotide sequence ID" value="NZ_BAAAPL010000002.1"/>
</dbReference>
<keyword evidence="3" id="KW-0275">Fatty acid biosynthesis</keyword>
<feature type="domain" description="Lipoyl-binding" evidence="4">
    <location>
        <begin position="85"/>
        <end position="161"/>
    </location>
</feature>
<dbReference type="PROSITE" id="PS50968">
    <property type="entry name" value="BIOTINYL_LIPOYL"/>
    <property type="match status" value="1"/>
</dbReference>
<dbReference type="Pfam" id="PF00364">
    <property type="entry name" value="Biotin_lipoyl"/>
    <property type="match status" value="1"/>
</dbReference>
<comment type="function">
    <text evidence="3">This protein is a component of the acetyl coenzyme A carboxylase complex; first, biotin carboxylase catalyzes the carboxylation of the carrier protein and then the transcarboxylase transfers the carboxyl group to form malonyl-CoA.</text>
</comment>
<dbReference type="InterPro" id="IPR001249">
    <property type="entry name" value="AcCoA_biotinCC"/>
</dbReference>
<dbReference type="PANTHER" id="PTHR45266:SF3">
    <property type="entry name" value="OXALOACETATE DECARBOXYLASE ALPHA CHAIN"/>
    <property type="match status" value="1"/>
</dbReference>
<comment type="pathway">
    <text evidence="3">Lipid metabolism; fatty acid biosynthesis.</text>
</comment>
<evidence type="ECO:0000256" key="2">
    <source>
        <dbReference type="ARBA" id="ARBA00023267"/>
    </source>
</evidence>
<evidence type="ECO:0000259" key="4">
    <source>
        <dbReference type="PROSITE" id="PS50968"/>
    </source>
</evidence>
<dbReference type="SUPFAM" id="SSF51230">
    <property type="entry name" value="Single hybrid motif"/>
    <property type="match status" value="1"/>
</dbReference>
<accession>A0ABN2IIL1</accession>
<gene>
    <name evidence="5" type="primary">accB</name>
    <name evidence="5" type="ORF">GCM10009808_24680</name>
</gene>
<name>A0ABN2IIL1_9MICO</name>
<proteinExistence type="predicted"/>
<dbReference type="InterPro" id="IPR050709">
    <property type="entry name" value="Biotin_Carboxyl_Carrier/Decarb"/>
</dbReference>
<dbReference type="InterPro" id="IPR000089">
    <property type="entry name" value="Biotin_lipoyl"/>
</dbReference>
<organism evidence="5 6">
    <name type="scientific">Microbacterium sediminicola</name>
    <dbReference type="NCBI Taxonomy" id="415210"/>
    <lineage>
        <taxon>Bacteria</taxon>
        <taxon>Bacillati</taxon>
        <taxon>Actinomycetota</taxon>
        <taxon>Actinomycetes</taxon>
        <taxon>Micrococcales</taxon>
        <taxon>Microbacteriaceae</taxon>
        <taxon>Microbacterium</taxon>
    </lineage>
</organism>
<dbReference type="CDD" id="cd06850">
    <property type="entry name" value="biotinyl_domain"/>
    <property type="match status" value="1"/>
</dbReference>